<keyword evidence="2" id="KW-1185">Reference proteome</keyword>
<organism evidence="1 2">
    <name type="scientific">Sphingomonas kyeonggiensis</name>
    <dbReference type="NCBI Taxonomy" id="1268553"/>
    <lineage>
        <taxon>Bacteria</taxon>
        <taxon>Pseudomonadati</taxon>
        <taxon>Pseudomonadota</taxon>
        <taxon>Alphaproteobacteria</taxon>
        <taxon>Sphingomonadales</taxon>
        <taxon>Sphingomonadaceae</taxon>
        <taxon>Sphingomonas</taxon>
    </lineage>
</organism>
<name>A0A7W6JS83_9SPHN</name>
<dbReference type="InterPro" id="IPR012334">
    <property type="entry name" value="Pectin_lyas_fold"/>
</dbReference>
<dbReference type="RefSeq" id="WP_183995189.1">
    <property type="nucleotide sequence ID" value="NZ_JACIEH010000001.1"/>
</dbReference>
<reference evidence="1 2" key="1">
    <citation type="submission" date="2020-08" db="EMBL/GenBank/DDBJ databases">
        <title>Genomic Encyclopedia of Type Strains, Phase IV (KMG-IV): sequencing the most valuable type-strain genomes for metagenomic binning, comparative biology and taxonomic classification.</title>
        <authorList>
            <person name="Goeker M."/>
        </authorList>
    </citation>
    <scope>NUCLEOTIDE SEQUENCE [LARGE SCALE GENOMIC DNA]</scope>
    <source>
        <strain evidence="1 2">DSM 101806</strain>
    </source>
</reference>
<dbReference type="SUPFAM" id="SSF51126">
    <property type="entry name" value="Pectin lyase-like"/>
    <property type="match status" value="1"/>
</dbReference>
<proteinExistence type="predicted"/>
<evidence type="ECO:0000313" key="1">
    <source>
        <dbReference type="EMBL" id="MBB4097502.1"/>
    </source>
</evidence>
<protein>
    <recommendedName>
        <fullName evidence="3">Right-handed parallel beta-helix repeat-containing protein</fullName>
    </recommendedName>
</protein>
<sequence length="478" mass="51965">MVLASTFGFSSSATPAANKTALQNAINAAYDVELPDDGNEVSFEGPITLRPGTRLRGAGATASRIRCTTDLAFVYHAPNGLTLYEAPELDNFGLVCAASGIQLNDPDASFVETGENLGQSYIMRPRFRRLSLLGTSISIEGSFGINLNKCFSAVIDQCTIERFERGYWGRGSDFETITNRTRILDCDTLIHTEKVDSFGSGMLIDGADLLVPTRTFIKSSNRHLMVRDSYLEKQNGARLAGPVLDIEHNYITSFERNRFEVPYTDGTAQGTTLICPDFLKVQGEGALFEFVGNTSLSFAWGAVDWNGGNGSLYLHDTYVRQKIAVRDNRQALPVPFVTEDSPPLRNEYRDLWVLSPSTSGLITANYATSCRVIDGAFVLPALASFGSLLHFRDADRPASGTVVIRVLAKASVAGQLLHVQPQNFGGSGPATSFALTTGYQWYTLSPSGSFTDLAIYLWNDDTGNGGTAHVKQIVVERA</sequence>
<dbReference type="EMBL" id="JACIEH010000001">
    <property type="protein sequence ID" value="MBB4097502.1"/>
    <property type="molecule type" value="Genomic_DNA"/>
</dbReference>
<dbReference type="Proteomes" id="UP000557392">
    <property type="component" value="Unassembled WGS sequence"/>
</dbReference>
<evidence type="ECO:0008006" key="3">
    <source>
        <dbReference type="Google" id="ProtNLM"/>
    </source>
</evidence>
<accession>A0A7W6JS83</accession>
<dbReference type="Gene3D" id="2.160.20.10">
    <property type="entry name" value="Single-stranded right-handed beta-helix, Pectin lyase-like"/>
    <property type="match status" value="1"/>
</dbReference>
<gene>
    <name evidence="1" type="ORF">GGR46_001035</name>
</gene>
<evidence type="ECO:0000313" key="2">
    <source>
        <dbReference type="Proteomes" id="UP000557392"/>
    </source>
</evidence>
<dbReference type="InterPro" id="IPR011050">
    <property type="entry name" value="Pectin_lyase_fold/virulence"/>
</dbReference>
<comment type="caution">
    <text evidence="1">The sequence shown here is derived from an EMBL/GenBank/DDBJ whole genome shotgun (WGS) entry which is preliminary data.</text>
</comment>
<dbReference type="AlphaFoldDB" id="A0A7W6JS83"/>